<accession>A0ABN2TSJ5</accession>
<evidence type="ECO:0000313" key="2">
    <source>
        <dbReference type="Proteomes" id="UP001501285"/>
    </source>
</evidence>
<reference evidence="1 2" key="1">
    <citation type="journal article" date="2019" name="Int. J. Syst. Evol. Microbiol.">
        <title>The Global Catalogue of Microorganisms (GCM) 10K type strain sequencing project: providing services to taxonomists for standard genome sequencing and annotation.</title>
        <authorList>
            <consortium name="The Broad Institute Genomics Platform"/>
            <consortium name="The Broad Institute Genome Sequencing Center for Infectious Disease"/>
            <person name="Wu L."/>
            <person name="Ma J."/>
        </authorList>
    </citation>
    <scope>NUCLEOTIDE SEQUENCE [LARGE SCALE GENOMIC DNA]</scope>
    <source>
        <strain evidence="1 2">JCM 14283</strain>
    </source>
</reference>
<dbReference type="Proteomes" id="UP001501285">
    <property type="component" value="Unassembled WGS sequence"/>
</dbReference>
<proteinExistence type="predicted"/>
<evidence type="ECO:0000313" key="1">
    <source>
        <dbReference type="EMBL" id="GAA2018608.1"/>
    </source>
</evidence>
<protein>
    <recommendedName>
        <fullName evidence="3">Acyltransferase</fullName>
    </recommendedName>
</protein>
<keyword evidence="2" id="KW-1185">Reference proteome</keyword>
<comment type="caution">
    <text evidence="1">The sequence shown here is derived from an EMBL/GenBank/DDBJ whole genome shotgun (WGS) entry which is preliminary data.</text>
</comment>
<evidence type="ECO:0008006" key="3">
    <source>
        <dbReference type="Google" id="ProtNLM"/>
    </source>
</evidence>
<name>A0ABN2TSJ5_9MICO</name>
<sequence length="128" mass="13941">MCLLLVIAAFLLGNRVFCAVAPLPLGYALLWASVAAPTRIGSRNDISYGMYVYAFPVQQTLVLLGASTLVPAPVFALLALALAAPLAWASWRFVESPALRLRRLRLSRRCRRTDLEGEPAGVPLMRTS</sequence>
<organism evidence="1 2">
    <name type="scientific">Terrabacter terrae</name>
    <dbReference type="NCBI Taxonomy" id="318434"/>
    <lineage>
        <taxon>Bacteria</taxon>
        <taxon>Bacillati</taxon>
        <taxon>Actinomycetota</taxon>
        <taxon>Actinomycetes</taxon>
        <taxon>Micrococcales</taxon>
        <taxon>Intrasporangiaceae</taxon>
        <taxon>Terrabacter</taxon>
    </lineage>
</organism>
<dbReference type="EMBL" id="BAAANB010000001">
    <property type="protein sequence ID" value="GAA2018608.1"/>
    <property type="molecule type" value="Genomic_DNA"/>
</dbReference>
<gene>
    <name evidence="1" type="ORF">GCM10009740_03120</name>
</gene>